<keyword evidence="5 7" id="KW-1133">Transmembrane helix</keyword>
<evidence type="ECO:0000256" key="5">
    <source>
        <dbReference type="ARBA" id="ARBA00022989"/>
    </source>
</evidence>
<name>A0A9X1ILX8_9GAMM</name>
<dbReference type="InterPro" id="IPR025857">
    <property type="entry name" value="MacB_PCD"/>
</dbReference>
<comment type="caution">
    <text evidence="10">The sequence shown here is derived from an EMBL/GenBank/DDBJ whole genome shotgun (WGS) entry which is preliminary data.</text>
</comment>
<dbReference type="GO" id="GO:0098797">
    <property type="term" value="C:plasma membrane protein complex"/>
    <property type="evidence" value="ECO:0007669"/>
    <property type="project" value="TreeGrafter"/>
</dbReference>
<keyword evidence="11" id="KW-1185">Reference proteome</keyword>
<reference evidence="10" key="1">
    <citation type="submission" date="2021-10" db="EMBL/GenBank/DDBJ databases">
        <title>Marinomonas pontica sp. nov., isolated from the Black Sea.</title>
        <authorList>
            <person name="Zhao L.-H."/>
            <person name="Xue J.-H."/>
        </authorList>
    </citation>
    <scope>NUCLEOTIDE SEQUENCE</scope>
    <source>
        <strain evidence="10">E8</strain>
    </source>
</reference>
<dbReference type="RefSeq" id="WP_226754063.1">
    <property type="nucleotide sequence ID" value="NZ_JAJATW010000008.1"/>
</dbReference>
<comment type="subcellular location">
    <subcellularLocation>
        <location evidence="1">Cell membrane</location>
        <topology evidence="1">Multi-pass membrane protein</topology>
    </subcellularLocation>
</comment>
<evidence type="ECO:0000256" key="6">
    <source>
        <dbReference type="ARBA" id="ARBA00023136"/>
    </source>
</evidence>
<evidence type="ECO:0000313" key="10">
    <source>
        <dbReference type="EMBL" id="MCB5161692.1"/>
    </source>
</evidence>
<feature type="transmembrane region" description="Helical" evidence="7">
    <location>
        <begin position="372"/>
        <end position="389"/>
    </location>
</feature>
<dbReference type="InterPro" id="IPR051447">
    <property type="entry name" value="Lipoprotein-release_system"/>
</dbReference>
<proteinExistence type="inferred from homology"/>
<dbReference type="AlphaFoldDB" id="A0A9X1ILX8"/>
<dbReference type="Pfam" id="PF12704">
    <property type="entry name" value="MacB_PCD"/>
    <property type="match status" value="1"/>
</dbReference>
<dbReference type="Pfam" id="PF02687">
    <property type="entry name" value="FtsX"/>
    <property type="match status" value="1"/>
</dbReference>
<dbReference type="GO" id="GO:0044874">
    <property type="term" value="P:lipoprotein localization to outer membrane"/>
    <property type="evidence" value="ECO:0007669"/>
    <property type="project" value="TreeGrafter"/>
</dbReference>
<evidence type="ECO:0000256" key="3">
    <source>
        <dbReference type="ARBA" id="ARBA00022475"/>
    </source>
</evidence>
<evidence type="ECO:0000256" key="1">
    <source>
        <dbReference type="ARBA" id="ARBA00004651"/>
    </source>
</evidence>
<dbReference type="EMBL" id="JAJATW010000008">
    <property type="protein sequence ID" value="MCB5161692.1"/>
    <property type="molecule type" value="Genomic_DNA"/>
</dbReference>
<evidence type="ECO:0000256" key="2">
    <source>
        <dbReference type="ARBA" id="ARBA00005236"/>
    </source>
</evidence>
<feature type="domain" description="MacB-like periplasmic core" evidence="9">
    <location>
        <begin position="18"/>
        <end position="229"/>
    </location>
</feature>
<keyword evidence="6 7" id="KW-0472">Membrane</keyword>
<evidence type="ECO:0000259" key="9">
    <source>
        <dbReference type="Pfam" id="PF12704"/>
    </source>
</evidence>
<dbReference type="InterPro" id="IPR003838">
    <property type="entry name" value="ABC3_permease_C"/>
</dbReference>
<evidence type="ECO:0000313" key="11">
    <source>
        <dbReference type="Proteomes" id="UP001139095"/>
    </source>
</evidence>
<feature type="domain" description="ABC3 transporter permease C-terminal" evidence="8">
    <location>
        <begin position="269"/>
        <end position="399"/>
    </location>
</feature>
<evidence type="ECO:0000256" key="4">
    <source>
        <dbReference type="ARBA" id="ARBA00022692"/>
    </source>
</evidence>
<keyword evidence="4 7" id="KW-0812">Transmembrane</keyword>
<dbReference type="PANTHER" id="PTHR30489">
    <property type="entry name" value="LIPOPROTEIN-RELEASING SYSTEM TRANSMEMBRANE PROTEIN LOLE"/>
    <property type="match status" value="1"/>
</dbReference>
<sequence length="407" mass="45251">MLIKLAWRNIWRNPLRTLILLGVMIFGLMSVIAMMGLMNSFYSNMINNAIKWQTSHLKIHDSRYPDDPDIHFTVSHLSQLKAELDQQSLVHAWSGRHLVNGMIASARSVRGVTINGIDPLTKVTPLKARITEGEWLNDLGRNPILVSQKTSERLNLRVGSKVVLTFNDDKGALTGGAFRVKGLFKTPSSTMDDNHVYVRKGDLSKLSGIKGVHEVAILLNNPEEAPRFVNTLAQSFAPDIREQWLIRDWQTLNPVLKTMADSAEVFNRVFLLIFVVAMMFGIVNIVLMSVFERTREFGVLMAVGMSKRHIRFLIMLESGLMGVGGTTLGLIGGILLVSYFQSTGMDLSQFGDGLNGLGIDSVLYPSVSFQEYAMAFIAVSLATLLSGLYPAHQILKYNPVDAMSEKH</sequence>
<evidence type="ECO:0000259" key="8">
    <source>
        <dbReference type="Pfam" id="PF02687"/>
    </source>
</evidence>
<accession>A0A9X1ILX8</accession>
<gene>
    <name evidence="10" type="ORF">LG368_07245</name>
</gene>
<dbReference type="PANTHER" id="PTHR30489:SF0">
    <property type="entry name" value="LIPOPROTEIN-RELEASING SYSTEM TRANSMEMBRANE PROTEIN LOLE"/>
    <property type="match status" value="1"/>
</dbReference>
<feature type="transmembrane region" description="Helical" evidence="7">
    <location>
        <begin position="312"/>
        <end position="340"/>
    </location>
</feature>
<evidence type="ECO:0000256" key="7">
    <source>
        <dbReference type="SAM" id="Phobius"/>
    </source>
</evidence>
<keyword evidence="3" id="KW-1003">Cell membrane</keyword>
<comment type="similarity">
    <text evidence="2">Belongs to the ABC-4 integral membrane protein family. LolC/E subfamily.</text>
</comment>
<feature type="transmembrane region" description="Helical" evidence="7">
    <location>
        <begin position="269"/>
        <end position="291"/>
    </location>
</feature>
<feature type="transmembrane region" description="Helical" evidence="7">
    <location>
        <begin position="18"/>
        <end position="38"/>
    </location>
</feature>
<organism evidence="10 11">
    <name type="scientific">Marinomonas algarum</name>
    <dbReference type="NCBI Taxonomy" id="2883105"/>
    <lineage>
        <taxon>Bacteria</taxon>
        <taxon>Pseudomonadati</taxon>
        <taxon>Pseudomonadota</taxon>
        <taxon>Gammaproteobacteria</taxon>
        <taxon>Oceanospirillales</taxon>
        <taxon>Oceanospirillaceae</taxon>
        <taxon>Marinomonas</taxon>
    </lineage>
</organism>
<dbReference type="Proteomes" id="UP001139095">
    <property type="component" value="Unassembled WGS sequence"/>
</dbReference>
<protein>
    <submittedName>
        <fullName evidence="10">FtsX-like permease family protein</fullName>
    </submittedName>
</protein>